<feature type="compositionally biased region" description="Low complexity" evidence="1">
    <location>
        <begin position="124"/>
        <end position="134"/>
    </location>
</feature>
<dbReference type="EMBL" id="HBUE01081801">
    <property type="protein sequence ID" value="CAG6477825.1"/>
    <property type="molecule type" value="Transcribed_RNA"/>
</dbReference>
<dbReference type="AlphaFoldDB" id="A0A8D8FNX7"/>
<feature type="region of interest" description="Disordered" evidence="1">
    <location>
        <begin position="1"/>
        <end position="54"/>
    </location>
</feature>
<accession>A0A8D8FNX7</accession>
<proteinExistence type="predicted"/>
<feature type="region of interest" description="Disordered" evidence="1">
    <location>
        <begin position="81"/>
        <end position="162"/>
    </location>
</feature>
<feature type="compositionally biased region" description="Basic and acidic residues" evidence="1">
    <location>
        <begin position="18"/>
        <end position="27"/>
    </location>
</feature>
<organism evidence="2">
    <name type="scientific">Culex pipiens</name>
    <name type="common">House mosquito</name>
    <dbReference type="NCBI Taxonomy" id="7175"/>
    <lineage>
        <taxon>Eukaryota</taxon>
        <taxon>Metazoa</taxon>
        <taxon>Ecdysozoa</taxon>
        <taxon>Arthropoda</taxon>
        <taxon>Hexapoda</taxon>
        <taxon>Insecta</taxon>
        <taxon>Pterygota</taxon>
        <taxon>Neoptera</taxon>
        <taxon>Endopterygota</taxon>
        <taxon>Diptera</taxon>
        <taxon>Nematocera</taxon>
        <taxon>Culicoidea</taxon>
        <taxon>Culicidae</taxon>
        <taxon>Culicinae</taxon>
        <taxon>Culicini</taxon>
        <taxon>Culex</taxon>
        <taxon>Culex</taxon>
    </lineage>
</organism>
<sequence length="162" mass="17451">MCRKRQERQGPTRAKRCRTGERARNEPSDAPEEAAASNRRATPSGAGPVSDHWAAGSHLGRLRVASGHWSSTVRGIVHALAGGRPHVGHPLEEGAGKVSRRDAQVPPGQHRTRNPRAPDNEVRPAVAGHAAAPVGERRHRSDRVDEPAVHPLGALHRSGRVR</sequence>
<reference evidence="2" key="1">
    <citation type="submission" date="2021-05" db="EMBL/GenBank/DDBJ databases">
        <authorList>
            <person name="Alioto T."/>
            <person name="Alioto T."/>
            <person name="Gomez Garrido J."/>
        </authorList>
    </citation>
    <scope>NUCLEOTIDE SEQUENCE</scope>
</reference>
<evidence type="ECO:0000256" key="1">
    <source>
        <dbReference type="SAM" id="MobiDB-lite"/>
    </source>
</evidence>
<evidence type="ECO:0000313" key="2">
    <source>
        <dbReference type="EMBL" id="CAG6477825.1"/>
    </source>
</evidence>
<protein>
    <submittedName>
        <fullName evidence="2">(northern house mosquito) hypothetical protein</fullName>
    </submittedName>
</protein>
<name>A0A8D8FNX7_CULPI</name>
<feature type="compositionally biased region" description="Basic and acidic residues" evidence="1">
    <location>
        <begin position="89"/>
        <end position="103"/>
    </location>
</feature>